<protein>
    <submittedName>
        <fullName evidence="1">Uncharacterized protein</fullName>
    </submittedName>
</protein>
<gene>
    <name evidence="1" type="ORF">NCTC13316_02206</name>
</gene>
<name>A0A378JV68_9GAMM</name>
<keyword evidence="2" id="KW-1185">Reference proteome</keyword>
<proteinExistence type="predicted"/>
<accession>A0A378JV68</accession>
<evidence type="ECO:0000313" key="2">
    <source>
        <dbReference type="Proteomes" id="UP000254794"/>
    </source>
</evidence>
<sequence>MSLGAILADFSIGTIISFVPCMKSVGQVIRVKSSRKSVSLQVCTKSIVANGDW</sequence>
<organism evidence="1 2">
    <name type="scientific">Legionella busanensis</name>
    <dbReference type="NCBI Taxonomy" id="190655"/>
    <lineage>
        <taxon>Bacteria</taxon>
        <taxon>Pseudomonadati</taxon>
        <taxon>Pseudomonadota</taxon>
        <taxon>Gammaproteobacteria</taxon>
        <taxon>Legionellales</taxon>
        <taxon>Legionellaceae</taxon>
        <taxon>Legionella</taxon>
    </lineage>
</organism>
<evidence type="ECO:0000313" key="1">
    <source>
        <dbReference type="EMBL" id="STX52102.1"/>
    </source>
</evidence>
<dbReference type="Proteomes" id="UP000254794">
    <property type="component" value="Unassembled WGS sequence"/>
</dbReference>
<dbReference type="AlphaFoldDB" id="A0A378JV68"/>
<dbReference type="EMBL" id="UGOD01000001">
    <property type="protein sequence ID" value="STX52102.1"/>
    <property type="molecule type" value="Genomic_DNA"/>
</dbReference>
<reference evidence="1 2" key="1">
    <citation type="submission" date="2018-06" db="EMBL/GenBank/DDBJ databases">
        <authorList>
            <consortium name="Pathogen Informatics"/>
            <person name="Doyle S."/>
        </authorList>
    </citation>
    <scope>NUCLEOTIDE SEQUENCE [LARGE SCALE GENOMIC DNA]</scope>
    <source>
        <strain evidence="1 2">NCTC13316</strain>
    </source>
</reference>